<dbReference type="GO" id="GO:0004672">
    <property type="term" value="F:protein kinase activity"/>
    <property type="evidence" value="ECO:0007669"/>
    <property type="project" value="UniProtKB-ARBA"/>
</dbReference>
<gene>
    <name evidence="4" type="ORF">GNT65_18185</name>
</gene>
<feature type="domain" description="HPt" evidence="3">
    <location>
        <begin position="42"/>
        <end position="134"/>
    </location>
</feature>
<dbReference type="SUPFAM" id="SSF47226">
    <property type="entry name" value="Histidine-containing phosphotransfer domain, HPT domain"/>
    <property type="match status" value="1"/>
</dbReference>
<dbReference type="Gene3D" id="1.20.120.160">
    <property type="entry name" value="HPT domain"/>
    <property type="match status" value="1"/>
</dbReference>
<organism evidence="4 5">
    <name type="scientific">Shewanella insulae</name>
    <dbReference type="NCBI Taxonomy" id="2681496"/>
    <lineage>
        <taxon>Bacteria</taxon>
        <taxon>Pseudomonadati</taxon>
        <taxon>Pseudomonadota</taxon>
        <taxon>Gammaproteobacteria</taxon>
        <taxon>Alteromonadales</taxon>
        <taxon>Shewanellaceae</taxon>
        <taxon>Shewanella</taxon>
    </lineage>
</organism>
<proteinExistence type="predicted"/>
<protein>
    <submittedName>
        <fullName evidence="4">Hpt domain-containing protein</fullName>
    </submittedName>
</protein>
<feature type="modified residue" description="Phosphohistidine" evidence="2">
    <location>
        <position position="81"/>
    </location>
</feature>
<sequence>MILSVNLCSSETSRRSSRNGIVMKNSPQILNPKIMRDLIGNDPALITQFKQDFVNQARASLRELATHYNNREFDRLKQGAHFLKTSAKAIGAEEVADKLQQLELASREQELSRCKQLIIQLKNALQSLIEVINS</sequence>
<accession>A0A6L7I1Z3</accession>
<dbReference type="EMBL" id="WRPA01000021">
    <property type="protein sequence ID" value="MXR70589.1"/>
    <property type="molecule type" value="Genomic_DNA"/>
</dbReference>
<evidence type="ECO:0000313" key="5">
    <source>
        <dbReference type="Proteomes" id="UP000474778"/>
    </source>
</evidence>
<dbReference type="Pfam" id="PF01627">
    <property type="entry name" value="Hpt"/>
    <property type="match status" value="1"/>
</dbReference>
<dbReference type="InterPro" id="IPR036641">
    <property type="entry name" value="HPT_dom_sf"/>
</dbReference>
<evidence type="ECO:0000256" key="1">
    <source>
        <dbReference type="ARBA" id="ARBA00023012"/>
    </source>
</evidence>
<dbReference type="Proteomes" id="UP000474778">
    <property type="component" value="Unassembled WGS sequence"/>
</dbReference>
<keyword evidence="5" id="KW-1185">Reference proteome</keyword>
<evidence type="ECO:0000313" key="4">
    <source>
        <dbReference type="EMBL" id="MXR70589.1"/>
    </source>
</evidence>
<comment type="caution">
    <text evidence="4">The sequence shown here is derived from an EMBL/GenBank/DDBJ whole genome shotgun (WGS) entry which is preliminary data.</text>
</comment>
<dbReference type="GO" id="GO:0000160">
    <property type="term" value="P:phosphorelay signal transduction system"/>
    <property type="evidence" value="ECO:0007669"/>
    <property type="project" value="UniProtKB-KW"/>
</dbReference>
<dbReference type="InterPro" id="IPR008207">
    <property type="entry name" value="Sig_transdc_His_kin_Hpt_dom"/>
</dbReference>
<keyword evidence="1" id="KW-0902">Two-component regulatory system</keyword>
<evidence type="ECO:0000259" key="3">
    <source>
        <dbReference type="PROSITE" id="PS50894"/>
    </source>
</evidence>
<name>A0A6L7I1Z3_9GAMM</name>
<reference evidence="4 5" key="1">
    <citation type="submission" date="2019-12" db="EMBL/GenBank/DDBJ databases">
        <title>Shewanella insulae sp. nov., isolated from a tidal flat.</title>
        <authorList>
            <person name="Yoon J.-H."/>
        </authorList>
    </citation>
    <scope>NUCLEOTIDE SEQUENCE [LARGE SCALE GENOMIC DNA]</scope>
    <source>
        <strain evidence="4 5">JBTF-M18</strain>
    </source>
</reference>
<dbReference type="AlphaFoldDB" id="A0A6L7I1Z3"/>
<keyword evidence="2" id="KW-0597">Phosphoprotein</keyword>
<evidence type="ECO:0000256" key="2">
    <source>
        <dbReference type="PROSITE-ProRule" id="PRU00110"/>
    </source>
</evidence>
<dbReference type="PROSITE" id="PS50894">
    <property type="entry name" value="HPT"/>
    <property type="match status" value="1"/>
</dbReference>